<proteinExistence type="predicted"/>
<dbReference type="Proteomes" id="UP001295740">
    <property type="component" value="Unassembled WGS sequence"/>
</dbReference>
<sequence>MADRLALTSLASSGASNLEAHRHPLEMSVAFARQDLAGLDMNMTIPISSEGSSRGGAAVETPLSLWYERNDGPWIPQGLTSGQDDPRAQSMASNMRANSLAFPGQYRESFVPSECDTATGVIPSDSGYGSYNPRHSVANGSVCEESFDRNPETQRLIGGMGDLNFQAFGPEMLQKNGMNPGHTWGQPQGPIRDRHIHVEPAFLCETCGKPLRTNSELK</sequence>
<dbReference type="AlphaFoldDB" id="A0AAI8VEF0"/>
<protein>
    <submittedName>
        <fullName evidence="1">Uu.00g102650.m01.CDS01</fullName>
    </submittedName>
</protein>
<evidence type="ECO:0000313" key="2">
    <source>
        <dbReference type="Proteomes" id="UP001295740"/>
    </source>
</evidence>
<organism evidence="1 2">
    <name type="scientific">Anthostomella pinea</name>
    <dbReference type="NCBI Taxonomy" id="933095"/>
    <lineage>
        <taxon>Eukaryota</taxon>
        <taxon>Fungi</taxon>
        <taxon>Dikarya</taxon>
        <taxon>Ascomycota</taxon>
        <taxon>Pezizomycotina</taxon>
        <taxon>Sordariomycetes</taxon>
        <taxon>Xylariomycetidae</taxon>
        <taxon>Xylariales</taxon>
        <taxon>Xylariaceae</taxon>
        <taxon>Anthostomella</taxon>
    </lineage>
</organism>
<accession>A0AAI8VEF0</accession>
<reference evidence="1" key="1">
    <citation type="submission" date="2023-10" db="EMBL/GenBank/DDBJ databases">
        <authorList>
            <person name="Hackl T."/>
        </authorList>
    </citation>
    <scope>NUCLEOTIDE SEQUENCE</scope>
</reference>
<name>A0AAI8VEF0_9PEZI</name>
<keyword evidence="2" id="KW-1185">Reference proteome</keyword>
<comment type="caution">
    <text evidence="1">The sequence shown here is derived from an EMBL/GenBank/DDBJ whole genome shotgun (WGS) entry which is preliminary data.</text>
</comment>
<evidence type="ECO:0000313" key="1">
    <source>
        <dbReference type="EMBL" id="CAJ2502871.1"/>
    </source>
</evidence>
<gene>
    <name evidence="1" type="ORF">KHLLAP_LOCUS3339</name>
</gene>
<dbReference type="EMBL" id="CAUWAG010000004">
    <property type="protein sequence ID" value="CAJ2502871.1"/>
    <property type="molecule type" value="Genomic_DNA"/>
</dbReference>